<protein>
    <submittedName>
        <fullName evidence="1">DUF4184 family protein</fullName>
    </submittedName>
</protein>
<keyword evidence="2" id="KW-1185">Reference proteome</keyword>
<evidence type="ECO:0000313" key="1">
    <source>
        <dbReference type="EMBL" id="NEV63240.1"/>
    </source>
</evidence>
<dbReference type="Proteomes" id="UP000483379">
    <property type="component" value="Unassembled WGS sequence"/>
</dbReference>
<dbReference type="Pfam" id="PF13803">
    <property type="entry name" value="DUF4184"/>
    <property type="match status" value="1"/>
</dbReference>
<accession>A0A6M0K0G9</accession>
<dbReference type="RefSeq" id="WP_164453704.1">
    <property type="nucleotide sequence ID" value="NZ_JAAIJQ010000045.1"/>
</dbReference>
<organism evidence="1 2">
    <name type="scientific">Thiorhodococcus minor</name>
    <dbReference type="NCBI Taxonomy" id="57489"/>
    <lineage>
        <taxon>Bacteria</taxon>
        <taxon>Pseudomonadati</taxon>
        <taxon>Pseudomonadota</taxon>
        <taxon>Gammaproteobacteria</taxon>
        <taxon>Chromatiales</taxon>
        <taxon>Chromatiaceae</taxon>
        <taxon>Thiorhodococcus</taxon>
    </lineage>
</organism>
<gene>
    <name evidence="1" type="ORF">G3446_15320</name>
</gene>
<proteinExistence type="predicted"/>
<comment type="caution">
    <text evidence="1">The sequence shown here is derived from an EMBL/GenBank/DDBJ whole genome shotgun (WGS) entry which is preliminary data.</text>
</comment>
<dbReference type="EMBL" id="JAAIJQ010000045">
    <property type="protein sequence ID" value="NEV63240.1"/>
    <property type="molecule type" value="Genomic_DNA"/>
</dbReference>
<reference evidence="1 2" key="1">
    <citation type="submission" date="2020-02" db="EMBL/GenBank/DDBJ databases">
        <title>Genome sequences of Thiorhodococcus mannitoliphagus and Thiorhodococcus minor, purple sulfur photosynthetic bacteria in the gammaproteobacterial family, Chromatiaceae.</title>
        <authorList>
            <person name="Aviles F.A."/>
            <person name="Meyer T.E."/>
            <person name="Kyndt J.A."/>
        </authorList>
    </citation>
    <scope>NUCLEOTIDE SEQUENCE [LARGE SCALE GENOMIC DNA]</scope>
    <source>
        <strain evidence="1 2">DSM 11518</strain>
    </source>
</reference>
<sequence length="175" mass="18815">MPFTPLHLGPGAVLKSLTGPTFSLSVFAIAQLAMDVEVVARALTDRAVLHGFTNTLAGATLVAFTCGLIGRALGEHSLHWWNRQLSPTQAKRLAVRAQISQTAAWSGALIGAYSHWLLDAIMHADARPLAPFAASNPFLGLVSTTQLHRFCLWSLGLGVLIMVARRLLAGRVERI</sequence>
<name>A0A6M0K0G9_9GAMM</name>
<evidence type="ECO:0000313" key="2">
    <source>
        <dbReference type="Proteomes" id="UP000483379"/>
    </source>
</evidence>
<dbReference type="AlphaFoldDB" id="A0A6M0K0G9"/>
<dbReference type="InterPro" id="IPR025238">
    <property type="entry name" value="DUF4184"/>
</dbReference>